<dbReference type="EMBL" id="AONI01000013">
    <property type="protein sequence ID" value="EPX78253.1"/>
    <property type="molecule type" value="Genomic_DNA"/>
</dbReference>
<comment type="similarity">
    <text evidence="1">Belongs to the universal stress protein A family.</text>
</comment>
<dbReference type="AlphaFoldDB" id="S9QF85"/>
<dbReference type="PANTHER" id="PTHR46268">
    <property type="entry name" value="STRESS RESPONSE PROTEIN NHAX"/>
    <property type="match status" value="1"/>
</dbReference>
<dbReference type="Pfam" id="PF00582">
    <property type="entry name" value="Usp"/>
    <property type="match status" value="2"/>
</dbReference>
<evidence type="ECO:0000256" key="1">
    <source>
        <dbReference type="ARBA" id="ARBA00008791"/>
    </source>
</evidence>
<evidence type="ECO:0000313" key="3">
    <source>
        <dbReference type="EMBL" id="EPX78253.1"/>
    </source>
</evidence>
<dbReference type="PANTHER" id="PTHR46268:SF6">
    <property type="entry name" value="UNIVERSAL STRESS PROTEIN UP12"/>
    <property type="match status" value="1"/>
</dbReference>
<dbReference type="Gene3D" id="3.40.50.620">
    <property type="entry name" value="HUPs"/>
    <property type="match status" value="2"/>
</dbReference>
<comment type="caution">
    <text evidence="3">The sequence shown here is derived from an EMBL/GenBank/DDBJ whole genome shotgun (WGS) entry which is preliminary data.</text>
</comment>
<dbReference type="Proteomes" id="UP000015351">
    <property type="component" value="Unassembled WGS sequence"/>
</dbReference>
<dbReference type="CDD" id="cd00293">
    <property type="entry name" value="USP-like"/>
    <property type="match status" value="2"/>
</dbReference>
<sequence>MPKSVILAAVGRLPQDMAVLRRAIELVKNHDADFWVAHVLDLPGDPSELDDASTFLGQAAFAARDRIEAALLELGVEKSQVSIRIEAGAHALTLIDLCRQVDPALVVMRAHQKRKISERLLGSTTERVIAAASTPVLVVKTKAEAPYARAVVATNGTDEALDLMRFVSQQLPGVKLRLLQVVHIPRQLKEAMLRTGAGKVAFADHREQLILKAEEHLRLLVSKSDVSIQPAVAKGDPAKTLVAYCQDQNMDLIAMGQARKNLVSRAFIGSVSRRVLRDADCDVLIS</sequence>
<dbReference type="SUPFAM" id="SSF52402">
    <property type="entry name" value="Adenine nucleotide alpha hydrolases-like"/>
    <property type="match status" value="2"/>
</dbReference>
<dbReference type="RefSeq" id="WP_021101411.1">
    <property type="nucleotide sequence ID" value="NZ_KE557311.1"/>
</dbReference>
<feature type="domain" description="UspA" evidence="2">
    <location>
        <begin position="147"/>
        <end position="285"/>
    </location>
</feature>
<dbReference type="HOGENOM" id="CLU_049301_2_1_5"/>
<reference evidence="4" key="1">
    <citation type="journal article" date="2013" name="Stand. Genomic Sci.">
        <title>Genome sequence of the Litoreibacter arenae type strain (DSM 19593(T)), a member of the Roseobacter clade isolated from sea sand.</title>
        <authorList>
            <person name="Riedel T."/>
            <person name="Fiebig A."/>
            <person name="Petersen J."/>
            <person name="Gronow S."/>
            <person name="Kyrpides N.C."/>
            <person name="Goker M."/>
            <person name="Klenk H.P."/>
        </authorList>
    </citation>
    <scope>NUCLEOTIDE SEQUENCE [LARGE SCALE GENOMIC DNA]</scope>
    <source>
        <strain evidence="4">DSM 19593</strain>
    </source>
</reference>
<dbReference type="PRINTS" id="PR01438">
    <property type="entry name" value="UNVRSLSTRESS"/>
</dbReference>
<dbReference type="InterPro" id="IPR006015">
    <property type="entry name" value="Universal_stress_UspA"/>
</dbReference>
<evidence type="ECO:0000313" key="4">
    <source>
        <dbReference type="Proteomes" id="UP000015351"/>
    </source>
</evidence>
<proteinExistence type="inferred from homology"/>
<organism evidence="3 4">
    <name type="scientific">Litoreibacter arenae DSM 19593</name>
    <dbReference type="NCBI Taxonomy" id="1123360"/>
    <lineage>
        <taxon>Bacteria</taxon>
        <taxon>Pseudomonadati</taxon>
        <taxon>Pseudomonadota</taxon>
        <taxon>Alphaproteobacteria</taxon>
        <taxon>Rhodobacterales</taxon>
        <taxon>Roseobacteraceae</taxon>
        <taxon>Litoreibacter</taxon>
    </lineage>
</organism>
<name>S9QF85_9RHOB</name>
<dbReference type="OrthoDB" id="5564966at2"/>
<evidence type="ECO:0000259" key="2">
    <source>
        <dbReference type="Pfam" id="PF00582"/>
    </source>
</evidence>
<dbReference type="InterPro" id="IPR006016">
    <property type="entry name" value="UspA"/>
</dbReference>
<dbReference type="InterPro" id="IPR014729">
    <property type="entry name" value="Rossmann-like_a/b/a_fold"/>
</dbReference>
<gene>
    <name evidence="3" type="ORF">thalar_02482</name>
</gene>
<accession>S9QF85</accession>
<dbReference type="STRING" id="1123360.thalar_02482"/>
<protein>
    <submittedName>
        <fullName evidence="3">Universal stress protein family 4</fullName>
    </submittedName>
</protein>
<feature type="domain" description="UspA" evidence="2">
    <location>
        <begin position="6"/>
        <end position="140"/>
    </location>
</feature>
<keyword evidence="4" id="KW-1185">Reference proteome</keyword>
<dbReference type="eggNOG" id="COG0589">
    <property type="taxonomic scope" value="Bacteria"/>
</dbReference>